<gene>
    <name evidence="1" type="ORF">HJG63_011369</name>
</gene>
<dbReference type="Proteomes" id="UP000593571">
    <property type="component" value="Unassembled WGS sequence"/>
</dbReference>
<accession>A0A7J8H2I4</accession>
<name>A0A7J8H2I4_ROUAE</name>
<protein>
    <submittedName>
        <fullName evidence="1">Uncharacterized protein</fullName>
    </submittedName>
</protein>
<keyword evidence="2" id="KW-1185">Reference proteome</keyword>
<comment type="caution">
    <text evidence="1">The sequence shown here is derived from an EMBL/GenBank/DDBJ whole genome shotgun (WGS) entry which is preliminary data.</text>
</comment>
<organism evidence="1 2">
    <name type="scientific">Rousettus aegyptiacus</name>
    <name type="common">Egyptian fruit bat</name>
    <name type="synonym">Pteropus aegyptiacus</name>
    <dbReference type="NCBI Taxonomy" id="9407"/>
    <lineage>
        <taxon>Eukaryota</taxon>
        <taxon>Metazoa</taxon>
        <taxon>Chordata</taxon>
        <taxon>Craniata</taxon>
        <taxon>Vertebrata</taxon>
        <taxon>Euteleostomi</taxon>
        <taxon>Mammalia</taxon>
        <taxon>Eutheria</taxon>
        <taxon>Laurasiatheria</taxon>
        <taxon>Chiroptera</taxon>
        <taxon>Yinpterochiroptera</taxon>
        <taxon>Pteropodoidea</taxon>
        <taxon>Pteropodidae</taxon>
        <taxon>Rousettinae</taxon>
        <taxon>Rousettus</taxon>
    </lineage>
</organism>
<evidence type="ECO:0000313" key="1">
    <source>
        <dbReference type="EMBL" id="KAF6466039.1"/>
    </source>
</evidence>
<sequence length="161" mass="17953">MKANQTRVKLIGAFPKSPALRETRECRVPGQFDRRLANVSATHFSLCCRHRHVTPSHHSSQPPSSALPDWWLVSAAQPFLPLTERVEEKEAESRRPYFHFLLVGMDITHMSAERRGDDWRKLVPELSVKAERGTPGQPIKSGMSAWGACPPASGFGEVGGR</sequence>
<evidence type="ECO:0000313" key="2">
    <source>
        <dbReference type="Proteomes" id="UP000593571"/>
    </source>
</evidence>
<reference evidence="1 2" key="1">
    <citation type="journal article" date="2020" name="Nature">
        <title>Six reference-quality genomes reveal evolution of bat adaptations.</title>
        <authorList>
            <person name="Jebb D."/>
            <person name="Huang Z."/>
            <person name="Pippel M."/>
            <person name="Hughes G.M."/>
            <person name="Lavrichenko K."/>
            <person name="Devanna P."/>
            <person name="Winkler S."/>
            <person name="Jermiin L.S."/>
            <person name="Skirmuntt E.C."/>
            <person name="Katzourakis A."/>
            <person name="Burkitt-Gray L."/>
            <person name="Ray D.A."/>
            <person name="Sullivan K.A.M."/>
            <person name="Roscito J.G."/>
            <person name="Kirilenko B.M."/>
            <person name="Davalos L.M."/>
            <person name="Corthals A.P."/>
            <person name="Power M.L."/>
            <person name="Jones G."/>
            <person name="Ransome R.D."/>
            <person name="Dechmann D.K.N."/>
            <person name="Locatelli A.G."/>
            <person name="Puechmaille S.J."/>
            <person name="Fedrigo O."/>
            <person name="Jarvis E.D."/>
            <person name="Hiller M."/>
            <person name="Vernes S.C."/>
            <person name="Myers E.W."/>
            <person name="Teeling E.C."/>
        </authorList>
    </citation>
    <scope>NUCLEOTIDE SEQUENCE [LARGE SCALE GENOMIC DNA]</scope>
    <source>
        <strain evidence="1">MRouAeg1</strain>
        <tissue evidence="1">Muscle</tissue>
    </source>
</reference>
<dbReference type="AlphaFoldDB" id="A0A7J8H2I4"/>
<dbReference type="EMBL" id="JACASE010000005">
    <property type="protein sequence ID" value="KAF6466039.1"/>
    <property type="molecule type" value="Genomic_DNA"/>
</dbReference>
<proteinExistence type="predicted"/>